<evidence type="ECO:0000313" key="18">
    <source>
        <dbReference type="Proteomes" id="UP000618051"/>
    </source>
</evidence>
<feature type="transmembrane region" description="Helical" evidence="13">
    <location>
        <begin position="359"/>
        <end position="376"/>
    </location>
</feature>
<dbReference type="GO" id="GO:0007267">
    <property type="term" value="P:cell-cell signaling"/>
    <property type="evidence" value="ECO:0007669"/>
    <property type="project" value="TreeGrafter"/>
</dbReference>
<dbReference type="InterPro" id="IPR038359">
    <property type="entry name" value="Connexin_N_sf"/>
</dbReference>
<comment type="function">
    <text evidence="11">One gap junction consists of a cluster of closely packed pairs of transmembrane channels, the connexons, through which materials of low MW diffuse from one cell to a neighboring cell.</text>
</comment>
<sequence length="1208" mass="136517">CATCRGEDSETSLVSDQCLSTQVVQKSYDSTNIKTSLRGCEQEGAKVGDLLSNQWEEQWLVAGGAEEIAGRFGKTMDWGALHTILGGVNKHSTSIGKIWLTVLFIFRIMILVVAAERVWGDEQDDFVCNTLQPGCRNVCYDHFFPISHIRLWALQLIFVSTPALLVAMHVAYRRHEKKRQFRKGDQKCEFKDIEEIRKQRFRIEGSLWWTYTSSIFFRLIFEAVFMYAFYFMYDGFRMPRLMKCNAWPCPNTVDCFVSRPTEKTVFTIFMIAVSSICILLNVAELCYLLTKFFLRRSKKAGNSKQQPNHENKEETKQNEMNELISDSCQNTDTEKKMDWGTLQTVLGGVNKHSTSIGKIWLTVLFIFRIMILVVAAERVWGDEQQDFVCNTLQPGCRNVCYDHFFPISHIRLWALQLIFVSTPALLVAMHVAYTRHEKRRRLRNGEKIDIEELKNERIHIRGPLWWTYTSSIFFRIVFEAVFMYVFYYMYDGYQMPRLVKCEAWPCPNTVDCFVSRPTEKTTFTIFMLAVSGICMMLNLAELCYLVIKVCMKESRKTTLPREADAEAGFKDHKLIQYSCIHNWREQLSGTSFSKYAYCWDPVVGTVNASNTCTAFLHKPFSLSEMEICHLGGKQENHKNTILRTMKKKNRRSFIMSWTGNLDCENILNSTPKNTVLGHIKFVLHRVPALFYVQREQTAMGDWSFLGRLLENAQEHSTVIGKVWLTVLFIFRILVLGAAAEEVWGDEQSDFTCNTQQPGCENVCYDKAFPISHIRFWVLQIIFVSTPTLIYLGHVLHIVRMEEKRKEKEELKKKGSSKDGNYPVAAASGGGGGSNNVKDQPIVKRGKEKLPIRDERGRIRMGGALLRTYVFNIIFKTLFEVGFIVGQYFLYGFELKPVYQCSRSPCPHTVDCFISRPTEKTIFIIFMLVVASVSLLLNMLEIYHLGWKKLKQGMTSQYILEMPVATMTPVMVTGESKPVSLPPPAPPVVVTTATPAPVLPDTRAVTPLLAPVTMASYYATAAPRPRPPSNTTSMASYPAAPQVAEERHRAVTPTPISTPVTIPTPIPTPTPAVINYFNSSSRALPSEQNWVNMAAEHQGKVSSSSAGSSTPSSVRHPLPEQEEPLEQLLPPPAVLPVAVANSGSSTSLSGASGSKWDVEGEVELSGARPVSAACTTVEMHEPPLLVDTRRLSRASKSSSCRARSDDLAV</sequence>
<feature type="domain" description="Connexin N-terminal" evidence="14">
    <location>
        <begin position="741"/>
        <end position="774"/>
    </location>
</feature>
<keyword evidence="8 13" id="KW-0472">Membrane</keyword>
<evidence type="ECO:0000256" key="8">
    <source>
        <dbReference type="ARBA" id="ARBA00023136"/>
    </source>
</evidence>
<evidence type="ECO:0000256" key="6">
    <source>
        <dbReference type="ARBA" id="ARBA00022949"/>
    </source>
</evidence>
<comment type="caution">
    <text evidence="16">The sequence shown here is derived from an EMBL/GenBank/DDBJ whole genome shotgun (WGS) entry which is preliminary data.</text>
</comment>
<feature type="transmembrane region" description="Helical" evidence="13">
    <location>
        <begin position="776"/>
        <end position="798"/>
    </location>
</feature>
<evidence type="ECO:0000259" key="14">
    <source>
        <dbReference type="SMART" id="SM00037"/>
    </source>
</evidence>
<accession>A0A835NNB2</accession>
<dbReference type="GO" id="GO:0005922">
    <property type="term" value="C:connexin complex"/>
    <property type="evidence" value="ECO:0007669"/>
    <property type="project" value="InterPro"/>
</dbReference>
<dbReference type="InterPro" id="IPR034634">
    <property type="entry name" value="Connexin_C"/>
</dbReference>
<keyword evidence="7 13" id="KW-1133">Transmembrane helix</keyword>
<feature type="region of interest" description="Disordered" evidence="12">
    <location>
        <begin position="808"/>
        <end position="839"/>
    </location>
</feature>
<dbReference type="InterPro" id="IPR013092">
    <property type="entry name" value="Connexin_N"/>
</dbReference>
<keyword evidence="9" id="KW-1015">Disulfide bond</keyword>
<feature type="compositionally biased region" description="Basic and acidic residues" evidence="12">
    <location>
        <begin position="307"/>
        <end position="319"/>
    </location>
</feature>
<dbReference type="FunFam" id="1.20.1440.80:FF:000001">
    <property type="entry name" value="Gap junction alpha-1"/>
    <property type="match status" value="2"/>
</dbReference>
<dbReference type="PROSITE" id="PS00408">
    <property type="entry name" value="CONNEXINS_2"/>
    <property type="match status" value="3"/>
</dbReference>
<evidence type="ECO:0000256" key="5">
    <source>
        <dbReference type="ARBA" id="ARBA00022868"/>
    </source>
</evidence>
<name>A0A835NNB2_9PASS</name>
<dbReference type="InterPro" id="IPR017990">
    <property type="entry name" value="Connexin_CS"/>
</dbReference>
<reference evidence="16" key="1">
    <citation type="submission" date="2020-10" db="EMBL/GenBank/DDBJ databases">
        <title>Feather gene expression reveals the developmental basis of iridescence in African starlings.</title>
        <authorList>
            <person name="Rubenstein D.R."/>
        </authorList>
    </citation>
    <scope>NUCLEOTIDE SEQUENCE</scope>
    <source>
        <strain evidence="16">SS15</strain>
        <tissue evidence="16">Liver</tissue>
    </source>
</reference>
<evidence type="ECO:0000256" key="7">
    <source>
        <dbReference type="ARBA" id="ARBA00022989"/>
    </source>
</evidence>
<feature type="domain" description="Connexin cysteine-rich" evidence="15">
    <location>
        <begin position="478"/>
        <end position="545"/>
    </location>
</feature>
<dbReference type="FunFam" id="1.20.1440.80:FF:000002">
    <property type="entry name" value="Gap junction protein"/>
    <property type="match status" value="1"/>
</dbReference>
<dbReference type="OrthoDB" id="8900325at2759"/>
<keyword evidence="18" id="KW-1185">Reference proteome</keyword>
<feature type="domain" description="Connexin cysteine-rich" evidence="15">
    <location>
        <begin position="221"/>
        <end position="288"/>
    </location>
</feature>
<feature type="transmembrane region" description="Helical" evidence="13">
    <location>
        <begin position="868"/>
        <end position="889"/>
    </location>
</feature>
<dbReference type="InterPro" id="IPR019570">
    <property type="entry name" value="Connexin_CCC"/>
</dbReference>
<feature type="region of interest" description="Disordered" evidence="12">
    <location>
        <begin position="1188"/>
        <end position="1208"/>
    </location>
</feature>
<reference evidence="17 18" key="2">
    <citation type="journal article" date="2021" name="J. Hered.">
        <title>Feather Gene Expression Elucidates the Developmental Basis of Plumage Iridescence in African Starlings.</title>
        <authorList>
            <person name="Rubenstein D.R."/>
            <person name="Corvelo A."/>
            <person name="MacManes M.D."/>
            <person name="Maia R."/>
            <person name="Narzisi G."/>
            <person name="Rousaki A."/>
            <person name="Vandenabeele P."/>
            <person name="Shawkey M.D."/>
            <person name="Solomon J."/>
        </authorList>
    </citation>
    <scope>NUCLEOTIDE SEQUENCE [LARGE SCALE GENOMIC DNA]</scope>
    <source>
        <strain evidence="17">SS15</strain>
    </source>
</reference>
<gene>
    <name evidence="17" type="ORF">IHE44_0005503</name>
    <name evidence="16" type="ORF">IHE44_002186</name>
</gene>
<dbReference type="Gene3D" id="1.20.1440.80">
    <property type="entry name" value="Gap junction channel protein cysteine-rich domain"/>
    <property type="match status" value="3"/>
</dbReference>
<reference evidence="17" key="3">
    <citation type="submission" date="2022-01" db="EMBL/GenBank/DDBJ databases">
        <authorList>
            <person name="Rubenstein D.R."/>
        </authorList>
    </citation>
    <scope>NUCLEOTIDE SEQUENCE</scope>
    <source>
        <strain evidence="17">SS15</strain>
        <tissue evidence="17">Liver</tissue>
    </source>
</reference>
<evidence type="ECO:0000256" key="13">
    <source>
        <dbReference type="SAM" id="Phobius"/>
    </source>
</evidence>
<dbReference type="Pfam" id="PF00029">
    <property type="entry name" value="Connexin"/>
    <property type="match status" value="3"/>
</dbReference>
<evidence type="ECO:0000256" key="4">
    <source>
        <dbReference type="ARBA" id="ARBA00022692"/>
    </source>
</evidence>
<dbReference type="PANTHER" id="PTHR11984:SF12">
    <property type="entry name" value="GAP JUNCTION ALPHA-3 PROTEIN"/>
    <property type="match status" value="1"/>
</dbReference>
<evidence type="ECO:0000256" key="10">
    <source>
        <dbReference type="ARBA" id="ARBA00045560"/>
    </source>
</evidence>
<feature type="transmembrane region" description="Helical" evidence="13">
    <location>
        <begin position="464"/>
        <end position="490"/>
    </location>
</feature>
<comment type="similarity">
    <text evidence="11">Belongs to the connexin family.</text>
</comment>
<dbReference type="SMART" id="SM01089">
    <property type="entry name" value="Connexin_CCC"/>
    <property type="match status" value="3"/>
</dbReference>
<evidence type="ECO:0000256" key="11">
    <source>
        <dbReference type="RuleBase" id="RU000630"/>
    </source>
</evidence>
<keyword evidence="5 11" id="KW-0303">Gap junction</keyword>
<evidence type="ECO:0000256" key="12">
    <source>
        <dbReference type="SAM" id="MobiDB-lite"/>
    </source>
</evidence>
<feature type="domain" description="Connexin N-terminal" evidence="14">
    <location>
        <begin position="117"/>
        <end position="150"/>
    </location>
</feature>
<evidence type="ECO:0000256" key="1">
    <source>
        <dbReference type="ARBA" id="ARBA00004610"/>
    </source>
</evidence>
<dbReference type="PRINTS" id="PR00206">
    <property type="entry name" value="CONNEXIN"/>
</dbReference>
<comment type="subcellular location">
    <subcellularLocation>
        <location evidence="1">Cell junction</location>
        <location evidence="1">Gap junction</location>
    </subcellularLocation>
    <subcellularLocation>
        <location evidence="2 11">Cell membrane</location>
        <topology evidence="2 11">Multi-pass membrane protein</topology>
    </subcellularLocation>
</comment>
<dbReference type="EMBL" id="JADDUC020000002">
    <property type="protein sequence ID" value="KAI1241991.1"/>
    <property type="molecule type" value="Genomic_DNA"/>
</dbReference>
<feature type="transmembrane region" description="Helical" evidence="13">
    <location>
        <begin position="523"/>
        <end position="547"/>
    </location>
</feature>
<keyword evidence="6" id="KW-0965">Cell junction</keyword>
<evidence type="ECO:0000313" key="17">
    <source>
        <dbReference type="EMBL" id="KAI1241991.1"/>
    </source>
</evidence>
<feature type="region of interest" description="Disordered" evidence="12">
    <location>
        <begin position="301"/>
        <end position="321"/>
    </location>
</feature>
<feature type="transmembrane region" description="Helical" evidence="13">
    <location>
        <begin position="413"/>
        <end position="433"/>
    </location>
</feature>
<feature type="domain" description="Connexin cysteine-rich" evidence="15">
    <location>
        <begin position="878"/>
        <end position="944"/>
    </location>
</feature>
<comment type="subunit">
    <text evidence="11">A connexon is composed of a hexamer of connexins.</text>
</comment>
<feature type="compositionally biased region" description="Low complexity" evidence="12">
    <location>
        <begin position="1101"/>
        <end position="1112"/>
    </location>
</feature>
<evidence type="ECO:0000256" key="3">
    <source>
        <dbReference type="ARBA" id="ARBA00022475"/>
    </source>
</evidence>
<feature type="transmembrane region" description="Helical" evidence="13">
    <location>
        <begin position="152"/>
        <end position="172"/>
    </location>
</feature>
<feature type="transmembrane region" description="Helical" evidence="13">
    <location>
        <begin position="722"/>
        <end position="739"/>
    </location>
</feature>
<dbReference type="Proteomes" id="UP000618051">
    <property type="component" value="Unassembled WGS sequence"/>
</dbReference>
<organism evidence="16">
    <name type="scientific">Lamprotornis superbus</name>
    <dbReference type="NCBI Taxonomy" id="245042"/>
    <lineage>
        <taxon>Eukaryota</taxon>
        <taxon>Metazoa</taxon>
        <taxon>Chordata</taxon>
        <taxon>Craniata</taxon>
        <taxon>Vertebrata</taxon>
        <taxon>Euteleostomi</taxon>
        <taxon>Archelosauria</taxon>
        <taxon>Archosauria</taxon>
        <taxon>Dinosauria</taxon>
        <taxon>Saurischia</taxon>
        <taxon>Theropoda</taxon>
        <taxon>Coelurosauria</taxon>
        <taxon>Aves</taxon>
        <taxon>Neognathae</taxon>
        <taxon>Neoaves</taxon>
        <taxon>Telluraves</taxon>
        <taxon>Australaves</taxon>
        <taxon>Passeriformes</taxon>
        <taxon>Sturnidae</taxon>
        <taxon>Lamprotornis</taxon>
    </lineage>
</organism>
<dbReference type="EMBL" id="JADDUC010000128">
    <property type="protein sequence ID" value="KAG0117779.1"/>
    <property type="molecule type" value="Genomic_DNA"/>
</dbReference>
<evidence type="ECO:0000313" key="16">
    <source>
        <dbReference type="EMBL" id="KAG0117779.1"/>
    </source>
</evidence>
<dbReference type="PROSITE" id="PS00407">
    <property type="entry name" value="CONNEXINS_1"/>
    <property type="match status" value="3"/>
</dbReference>
<feature type="transmembrane region" description="Helical" evidence="13">
    <location>
        <begin position="98"/>
        <end position="115"/>
    </location>
</feature>
<protein>
    <recommendedName>
        <fullName evidence="11">Gap junction protein</fullName>
    </recommendedName>
</protein>
<feature type="domain" description="Connexin N-terminal" evidence="14">
    <location>
        <begin position="378"/>
        <end position="411"/>
    </location>
</feature>
<keyword evidence="4 11" id="KW-0812">Transmembrane</keyword>
<evidence type="ECO:0000256" key="9">
    <source>
        <dbReference type="ARBA" id="ARBA00023157"/>
    </source>
</evidence>
<feature type="non-terminal residue" evidence="16">
    <location>
        <position position="1208"/>
    </location>
</feature>
<evidence type="ECO:0000256" key="2">
    <source>
        <dbReference type="ARBA" id="ARBA00004651"/>
    </source>
</evidence>
<feature type="transmembrane region" description="Helical" evidence="13">
    <location>
        <begin position="266"/>
        <end position="289"/>
    </location>
</feature>
<dbReference type="SUPFAM" id="SSF118220">
    <property type="entry name" value="Connexin43"/>
    <property type="match status" value="1"/>
</dbReference>
<feature type="region of interest" description="Disordered" evidence="12">
    <location>
        <begin position="1096"/>
        <end position="1120"/>
    </location>
</feature>
<dbReference type="SMART" id="SM00037">
    <property type="entry name" value="CNX"/>
    <property type="match status" value="3"/>
</dbReference>
<evidence type="ECO:0000259" key="15">
    <source>
        <dbReference type="SMART" id="SM01089"/>
    </source>
</evidence>
<feature type="transmembrane region" description="Helical" evidence="13">
    <location>
        <begin position="921"/>
        <end position="942"/>
    </location>
</feature>
<dbReference type="GO" id="GO:0005243">
    <property type="term" value="F:gap junction channel activity"/>
    <property type="evidence" value="ECO:0007669"/>
    <property type="project" value="TreeGrafter"/>
</dbReference>
<dbReference type="AlphaFoldDB" id="A0A835NNB2"/>
<proteinExistence type="inferred from homology"/>
<comment type="function">
    <text evidence="10">Structural component of lens fiber gap junctions. Gap junctions are dodecameric channels that connect the cytoplasm of adjoining cells. They are formed by the docking of two hexameric hemichannels, one from each cell membrane. Small molecules and ions diffuse from one cell to a neighboring cell via the central pore.</text>
</comment>
<dbReference type="PANTHER" id="PTHR11984">
    <property type="entry name" value="CONNEXIN"/>
    <property type="match status" value="1"/>
</dbReference>
<keyword evidence="3" id="KW-1003">Cell membrane</keyword>
<feature type="transmembrane region" description="Helical" evidence="13">
    <location>
        <begin position="207"/>
        <end position="233"/>
    </location>
</feature>
<dbReference type="InterPro" id="IPR000500">
    <property type="entry name" value="Connexin"/>
</dbReference>